<dbReference type="FunFam" id="2.60.120.290:FF:000013">
    <property type="entry name" value="Membrane frizzled-related protein"/>
    <property type="match status" value="1"/>
</dbReference>
<feature type="disulfide bond" evidence="3">
    <location>
        <begin position="359"/>
        <end position="374"/>
    </location>
</feature>
<dbReference type="Pfam" id="PF00431">
    <property type="entry name" value="CUB"/>
    <property type="match status" value="2"/>
</dbReference>
<feature type="compositionally biased region" description="Low complexity" evidence="4">
    <location>
        <begin position="663"/>
        <end position="676"/>
    </location>
</feature>
<feature type="disulfide bond" evidence="3">
    <location>
        <begin position="415"/>
        <end position="433"/>
    </location>
</feature>
<dbReference type="InterPro" id="IPR000859">
    <property type="entry name" value="CUB_dom"/>
</dbReference>
<reference evidence="6" key="2">
    <citation type="submission" date="2025-08" db="UniProtKB">
        <authorList>
            <consortium name="Ensembl"/>
        </authorList>
    </citation>
    <scope>IDENTIFICATION</scope>
    <source>
        <strain evidence="6">Hd-rR</strain>
    </source>
</reference>
<accession>A0A3B3I322</accession>
<feature type="compositionally biased region" description="Low complexity" evidence="4">
    <location>
        <begin position="585"/>
        <end position="601"/>
    </location>
</feature>
<dbReference type="Gene3D" id="2.60.120.290">
    <property type="entry name" value="Spermadhesin, CUB domain"/>
    <property type="match status" value="2"/>
</dbReference>
<dbReference type="Pfam" id="PF00057">
    <property type="entry name" value="Ldl_recept_a"/>
    <property type="match status" value="4"/>
</dbReference>
<dbReference type="Proteomes" id="UP000001038">
    <property type="component" value="Chromosome 11"/>
</dbReference>
<dbReference type="FunFam" id="2.60.120.290:FF:000005">
    <property type="entry name" value="Procollagen C-endopeptidase enhancer 1"/>
    <property type="match status" value="1"/>
</dbReference>
<keyword evidence="7" id="KW-1185">Reference proteome</keyword>
<dbReference type="SMART" id="SM00042">
    <property type="entry name" value="CUB"/>
    <property type="match status" value="2"/>
</dbReference>
<dbReference type="FunFam" id="4.10.400.10:FF:000003">
    <property type="entry name" value="Putative low-density lipoprotein receptor-related protein 12"/>
    <property type="match status" value="1"/>
</dbReference>
<feature type="compositionally biased region" description="Basic and acidic residues" evidence="4">
    <location>
        <begin position="728"/>
        <end position="745"/>
    </location>
</feature>
<dbReference type="PANTHER" id="PTHR24251">
    <property type="entry name" value="OVOCHYMASE-RELATED"/>
    <property type="match status" value="1"/>
</dbReference>
<name>A0A3B3I322_ORYLA</name>
<feature type="region of interest" description="Disordered" evidence="4">
    <location>
        <begin position="580"/>
        <end position="634"/>
    </location>
</feature>
<dbReference type="CDD" id="cd00041">
    <property type="entry name" value="CUB"/>
    <property type="match status" value="2"/>
</dbReference>
<dbReference type="Bgee" id="ENSORLG00000001647">
    <property type="expression patterns" value="Expressed in testis and 14 other cell types or tissues"/>
</dbReference>
<evidence type="ECO:0000313" key="6">
    <source>
        <dbReference type="Ensembl" id="ENSORLP00000038165.1"/>
    </source>
</evidence>
<protein>
    <submittedName>
        <fullName evidence="6">Low density lipoprotein receptor-related protein 12</fullName>
    </submittedName>
</protein>
<feature type="region of interest" description="Disordered" evidence="4">
    <location>
        <begin position="711"/>
        <end position="750"/>
    </location>
</feature>
<dbReference type="InterPro" id="IPR002172">
    <property type="entry name" value="LDrepeatLR_classA_rpt"/>
</dbReference>
<dbReference type="InterPro" id="IPR035914">
    <property type="entry name" value="Sperma_CUB_dom_sf"/>
</dbReference>
<feature type="disulfide bond" evidence="3">
    <location>
        <begin position="142"/>
        <end position="160"/>
    </location>
</feature>
<dbReference type="Gene3D" id="4.10.400.10">
    <property type="entry name" value="Low-density Lipoprotein Receptor"/>
    <property type="match status" value="4"/>
</dbReference>
<dbReference type="InterPro" id="IPR023415">
    <property type="entry name" value="LDLR_class-A_CS"/>
</dbReference>
<dbReference type="SMART" id="SM00192">
    <property type="entry name" value="LDLa"/>
    <property type="match status" value="5"/>
</dbReference>
<feature type="disulfide bond" evidence="3">
    <location>
        <begin position="427"/>
        <end position="442"/>
    </location>
</feature>
<dbReference type="PROSITE" id="PS01209">
    <property type="entry name" value="LDLRA_1"/>
    <property type="match status" value="2"/>
</dbReference>
<dbReference type="Gene3D" id="4.10.1220.10">
    <property type="entry name" value="EGF-type module"/>
    <property type="match status" value="1"/>
</dbReference>
<dbReference type="Ensembl" id="ENSORLT00000045525.1">
    <property type="protein sequence ID" value="ENSORLP00000038165.1"/>
    <property type="gene ID" value="ENSORLG00000001647.2"/>
</dbReference>
<evidence type="ECO:0000259" key="5">
    <source>
        <dbReference type="PROSITE" id="PS01180"/>
    </source>
</evidence>
<feature type="domain" description="CUB" evidence="5">
    <location>
        <begin position="223"/>
        <end position="336"/>
    </location>
</feature>
<evidence type="ECO:0000256" key="1">
    <source>
        <dbReference type="ARBA" id="ARBA00022737"/>
    </source>
</evidence>
<dbReference type="AlphaFoldDB" id="A0A3B3I322"/>
<feature type="compositionally biased region" description="Polar residues" evidence="4">
    <location>
        <begin position="711"/>
        <end position="722"/>
    </location>
</feature>
<feature type="domain" description="CUB" evidence="5">
    <location>
        <begin position="16"/>
        <end position="128"/>
    </location>
</feature>
<feature type="region of interest" description="Disordered" evidence="4">
    <location>
        <begin position="776"/>
        <end position="801"/>
    </location>
</feature>
<dbReference type="SUPFAM" id="SSF57424">
    <property type="entry name" value="LDL receptor-like module"/>
    <property type="match status" value="5"/>
</dbReference>
<proteinExistence type="predicted"/>
<dbReference type="GeneTree" id="ENSGT00940000158307"/>
<dbReference type="SUPFAM" id="SSF49854">
    <property type="entry name" value="Spermadhesin, CUB domain"/>
    <property type="match status" value="2"/>
</dbReference>
<reference evidence="6 7" key="1">
    <citation type="journal article" date="2007" name="Nature">
        <title>The medaka draft genome and insights into vertebrate genome evolution.</title>
        <authorList>
            <person name="Kasahara M."/>
            <person name="Naruse K."/>
            <person name="Sasaki S."/>
            <person name="Nakatani Y."/>
            <person name="Qu W."/>
            <person name="Ahsan B."/>
            <person name="Yamada T."/>
            <person name="Nagayasu Y."/>
            <person name="Doi K."/>
            <person name="Kasai Y."/>
            <person name="Jindo T."/>
            <person name="Kobayashi D."/>
            <person name="Shimada A."/>
            <person name="Toyoda A."/>
            <person name="Kuroki Y."/>
            <person name="Fujiyama A."/>
            <person name="Sasaki T."/>
            <person name="Shimizu A."/>
            <person name="Asakawa S."/>
            <person name="Shimizu N."/>
            <person name="Hashimoto S."/>
            <person name="Yang J."/>
            <person name="Lee Y."/>
            <person name="Matsushima K."/>
            <person name="Sugano S."/>
            <person name="Sakaizumi M."/>
            <person name="Narita T."/>
            <person name="Ohishi K."/>
            <person name="Haga S."/>
            <person name="Ohta F."/>
            <person name="Nomoto H."/>
            <person name="Nogata K."/>
            <person name="Morishita T."/>
            <person name="Endo T."/>
            <person name="Shin-I T."/>
            <person name="Takeda H."/>
            <person name="Morishita S."/>
            <person name="Kohara Y."/>
        </authorList>
    </citation>
    <scope>NUCLEOTIDE SEQUENCE [LARGE SCALE GENOMIC DNA]</scope>
    <source>
        <strain evidence="6 7">Hd-rR</strain>
    </source>
</reference>
<dbReference type="PRINTS" id="PR00261">
    <property type="entry name" value="LDLRECEPTOR"/>
</dbReference>
<evidence type="ECO:0000313" key="7">
    <source>
        <dbReference type="Proteomes" id="UP000001038"/>
    </source>
</evidence>
<dbReference type="FunFam" id="4.10.400.10:FF:000063">
    <property type="entry name" value="low-density lipoprotein receptor-related protein 12"/>
    <property type="match status" value="1"/>
</dbReference>
<organism evidence="6 7">
    <name type="scientific">Oryzias latipes</name>
    <name type="common">Japanese rice fish</name>
    <name type="synonym">Japanese killifish</name>
    <dbReference type="NCBI Taxonomy" id="8090"/>
    <lineage>
        <taxon>Eukaryota</taxon>
        <taxon>Metazoa</taxon>
        <taxon>Chordata</taxon>
        <taxon>Craniata</taxon>
        <taxon>Vertebrata</taxon>
        <taxon>Euteleostomi</taxon>
        <taxon>Actinopterygii</taxon>
        <taxon>Neopterygii</taxon>
        <taxon>Teleostei</taxon>
        <taxon>Neoteleostei</taxon>
        <taxon>Acanthomorphata</taxon>
        <taxon>Ovalentaria</taxon>
        <taxon>Atherinomorphae</taxon>
        <taxon>Beloniformes</taxon>
        <taxon>Adrianichthyidae</taxon>
        <taxon>Oryziinae</taxon>
        <taxon>Oryzias</taxon>
    </lineage>
</organism>
<comment type="caution">
    <text evidence="3">Lacks conserved residue(s) required for the propagation of feature annotation.</text>
</comment>
<dbReference type="PROSITE" id="PS50068">
    <property type="entry name" value="LDLRA_2"/>
    <property type="match status" value="5"/>
</dbReference>
<evidence type="ECO:0000256" key="2">
    <source>
        <dbReference type="ARBA" id="ARBA00023157"/>
    </source>
</evidence>
<evidence type="ECO:0000256" key="3">
    <source>
        <dbReference type="PROSITE-ProRule" id="PRU00124"/>
    </source>
</evidence>
<evidence type="ECO:0000256" key="4">
    <source>
        <dbReference type="SAM" id="MobiDB-lite"/>
    </source>
</evidence>
<feature type="compositionally biased region" description="Basic residues" evidence="4">
    <location>
        <begin position="787"/>
        <end position="797"/>
    </location>
</feature>
<dbReference type="PROSITE" id="PS01180">
    <property type="entry name" value="CUB"/>
    <property type="match status" value="2"/>
</dbReference>
<feature type="disulfide bond" evidence="3">
    <location>
        <begin position="203"/>
        <end position="218"/>
    </location>
</feature>
<dbReference type="InterPro" id="IPR036055">
    <property type="entry name" value="LDL_receptor-like_sf"/>
</dbReference>
<dbReference type="CDD" id="cd00112">
    <property type="entry name" value="LDLa"/>
    <property type="match status" value="4"/>
</dbReference>
<gene>
    <name evidence="6" type="primary">LRP12</name>
    <name evidence="6" type="synonym">lrp12</name>
</gene>
<reference evidence="6" key="3">
    <citation type="submission" date="2025-09" db="UniProtKB">
        <authorList>
            <consortium name="Ensembl"/>
        </authorList>
    </citation>
    <scope>IDENTIFICATION</scope>
    <source>
        <strain evidence="6">Hd-rR</strain>
    </source>
</reference>
<feature type="disulfide bond" evidence="3">
    <location>
        <begin position="154"/>
        <end position="169"/>
    </location>
</feature>
<keyword evidence="1" id="KW-0677">Repeat</keyword>
<keyword evidence="2 3" id="KW-1015">Disulfide bond</keyword>
<sequence length="837" mass="92200">MYWSKKRARLSLFSACSEVAELLRASSGIVTSPGWPFQYPTRLNCSWIIRARPGDSITVSFQDFDLQGSHRCTSDWMSISSYRSLDGLRVCGSSLPPPYITSQDHVWIHFHSDESLTGKGFRLSYITGKPEATSCDVDQFHCSNGKCIPDWWRCNSMDECGDNSDEELCVDSSFSFQPCSLNQFPCLSRYTRIYTCLPHSLRCDGSIDCQDLGDEIDCDVPTCGEWLRNFYGSFSSPNYPDFYPPGSNCTWLIDTGDHRKVILRFTDFKLDGTGYGDYVKVYDGLEENPRRLLRVLTAFDSRSPVAVVSSSGQLRVHFYADKINTARGFNVTYQVEGFCLPWEVPCGGNWGCYVEQQRCDGYWHCPNGRDELNCSSCQEDEFPCSRNGACYPRSDRCNYQNHCPNGSDEKNCFFCCNNRCVFESWVCDAQDDCGDGSDEDSCPVIVPTRVITAAVIGSLICGLLLVIALGCTCKLYSLRMFERRSFETQLSRVEAELLRREAPPSYGQLIAQGLIPPVEDFPVCSGTQASVLENLRLAVRSQLGFTSLRLPYSGRHSNLWRRLFTFSRSRRSGSLALVSADLDDSTGSGSTGSSGSDLLSPDSDDTDTESERGRERGVGAVCGPVAPLPHKTPPPAAVEAVVSLAVPATSVTPDRYRDQTREAPPSSSAVTVVTSSQEPECHRDSLEAPAPSGSALHRLAQNLHRLARTLTRTSQSQQNPANHSPLHQLERGGDGADAAERQGGRDEEEDVELLIPVSDSDSSSSSLISDVQQPLLEPHPSFTAGHAPHHNRGHSGRGGRDGSCEHCGMVHTAQIPDACLEAMGKLESSDDELLLLC</sequence>
<feature type="disulfide bond" evidence="3">
    <location>
        <begin position="135"/>
        <end position="147"/>
    </location>
</feature>
<feature type="region of interest" description="Disordered" evidence="4">
    <location>
        <begin position="652"/>
        <end position="692"/>
    </location>
</feature>